<sequence>MLLAWFKRLTVALAGGAAAAVLVAAMEARSCVSAGTGANAPRYADLFFADAAVLLPVALFVAAGLGVLMSFLEPDRPYSWREHLATLRAQPVLMRSRTAAISPLAVFVGLFWIVLIANLARQLFSRGAALEVGMELALAGMVLLAGLASVALSFVPPLRRVLATGAAKQPWLIDPVATGGLALLVSLAVLAAGISAGDTGGEGGGALGIFGVLKRSELDLRPVVDLLAISAGAYTAPIALARRKVSALRWLVAAVVAFAPLGITVREARALNDAPQVTRSIERNAPLGSIALAVSRKATDRDHDGASAYFGGGDCDDHDRTRSPLAIDIPGNGIDEDCSGSDTPLAPLASPVTTPASAEATKSATKTALPEGLNLVFITVDTLRPDLGFMGYDKPVTPNLDKLAEKGVIFDHAYSFASYTGKSLGPLLIGKYPSETLRNGSHFNSYEKGNVFIAERFQQAHIRTFGAASHWYFTPRSGLTQGMDEWDTSAKPATGQGDTDTSVTSKELSDAALKLLAKPENTSGRFFMWLHYFDPHAQYAAHEGAPNFVPEGTKSPSKINKGAYDGEVWFVDHHIGRVLDAIAAQPWGKRTAVVVTSDHGEAFGEHHMNWHGHEIWEVLVRVPLLVYVPGLTPHHVPVKRGAIDVVPTLLDIMHVEAPSGELSGQSMWDDLTAKPGATFAERDVYVDMPIGPYTGMRRAIIHGPTPGMKLIHFGGSNYSLFDLSSDPDEKEDLADDKSKFRPMLEALQAQRARMKEIDVKPEP</sequence>
<dbReference type="Gene3D" id="3.40.720.10">
    <property type="entry name" value="Alkaline Phosphatase, subunit A"/>
    <property type="match status" value="2"/>
</dbReference>
<feature type="transmembrane region" description="Helical" evidence="1">
    <location>
        <begin position="136"/>
        <end position="155"/>
    </location>
</feature>
<gene>
    <name evidence="4" type="ORF">LZC95_17655</name>
</gene>
<keyword evidence="2" id="KW-0732">Signal</keyword>
<feature type="transmembrane region" description="Helical" evidence="1">
    <location>
        <begin position="104"/>
        <end position="124"/>
    </location>
</feature>
<evidence type="ECO:0000256" key="1">
    <source>
        <dbReference type="SAM" id="Phobius"/>
    </source>
</evidence>
<dbReference type="InterPro" id="IPR000917">
    <property type="entry name" value="Sulfatase_N"/>
</dbReference>
<dbReference type="EMBL" id="CP089982">
    <property type="protein sequence ID" value="WXA98645.1"/>
    <property type="molecule type" value="Genomic_DNA"/>
</dbReference>
<name>A0ABZ2KNI8_9BACT</name>
<dbReference type="InterPro" id="IPR021655">
    <property type="entry name" value="Put_metal-bd"/>
</dbReference>
<keyword evidence="1" id="KW-0812">Transmembrane</keyword>
<evidence type="ECO:0000313" key="4">
    <source>
        <dbReference type="EMBL" id="WXA98645.1"/>
    </source>
</evidence>
<feature type="chain" id="PRO_5046331691" evidence="2">
    <location>
        <begin position="20"/>
        <end position="763"/>
    </location>
</feature>
<feature type="signal peptide" evidence="2">
    <location>
        <begin position="1"/>
        <end position="19"/>
    </location>
</feature>
<dbReference type="Pfam" id="PF11617">
    <property type="entry name" value="Cu-binding_MopE"/>
    <property type="match status" value="1"/>
</dbReference>
<evidence type="ECO:0000256" key="2">
    <source>
        <dbReference type="SAM" id="SignalP"/>
    </source>
</evidence>
<accession>A0ABZ2KNI8</accession>
<dbReference type="RefSeq" id="WP_394849259.1">
    <property type="nucleotide sequence ID" value="NZ_CP089982.1"/>
</dbReference>
<organism evidence="4 5">
    <name type="scientific">Pendulispora brunnea</name>
    <dbReference type="NCBI Taxonomy" id="2905690"/>
    <lineage>
        <taxon>Bacteria</taxon>
        <taxon>Pseudomonadati</taxon>
        <taxon>Myxococcota</taxon>
        <taxon>Myxococcia</taxon>
        <taxon>Myxococcales</taxon>
        <taxon>Sorangiineae</taxon>
        <taxon>Pendulisporaceae</taxon>
        <taxon>Pendulispora</taxon>
    </lineage>
</organism>
<dbReference type="InterPro" id="IPR052701">
    <property type="entry name" value="GAG_Ulvan_Degrading_Sulfatases"/>
</dbReference>
<keyword evidence="5" id="KW-1185">Reference proteome</keyword>
<dbReference type="InterPro" id="IPR017850">
    <property type="entry name" value="Alkaline_phosphatase_core_sf"/>
</dbReference>
<proteinExistence type="predicted"/>
<dbReference type="PANTHER" id="PTHR43751">
    <property type="entry name" value="SULFATASE"/>
    <property type="match status" value="1"/>
</dbReference>
<reference evidence="4 5" key="1">
    <citation type="submission" date="2021-12" db="EMBL/GenBank/DDBJ databases">
        <title>Discovery of the Pendulisporaceae a myxobacterial family with distinct sporulation behavior and unique specialized metabolism.</title>
        <authorList>
            <person name="Garcia R."/>
            <person name="Popoff A."/>
            <person name="Bader C.D."/>
            <person name="Loehr J."/>
            <person name="Walesch S."/>
            <person name="Walt C."/>
            <person name="Boldt J."/>
            <person name="Bunk B."/>
            <person name="Haeckl F.J.F.P.J."/>
            <person name="Gunesch A.P."/>
            <person name="Birkelbach J."/>
            <person name="Nuebel U."/>
            <person name="Pietschmann T."/>
            <person name="Bach T."/>
            <person name="Mueller R."/>
        </authorList>
    </citation>
    <scope>NUCLEOTIDE SEQUENCE [LARGE SCALE GENOMIC DNA]</scope>
    <source>
        <strain evidence="4 5">MSr12523</strain>
    </source>
</reference>
<feature type="transmembrane region" description="Helical" evidence="1">
    <location>
        <begin position="247"/>
        <end position="265"/>
    </location>
</feature>
<evidence type="ECO:0000259" key="3">
    <source>
        <dbReference type="Pfam" id="PF00884"/>
    </source>
</evidence>
<dbReference type="Proteomes" id="UP001379533">
    <property type="component" value="Chromosome"/>
</dbReference>
<feature type="transmembrane region" description="Helical" evidence="1">
    <location>
        <begin position="46"/>
        <end position="72"/>
    </location>
</feature>
<protein>
    <submittedName>
        <fullName evidence="4">Sulfatase-like hydrolase/transferase</fullName>
    </submittedName>
</protein>
<feature type="domain" description="Sulfatase N-terminal" evidence="3">
    <location>
        <begin position="374"/>
        <end position="654"/>
    </location>
</feature>
<feature type="transmembrane region" description="Helical" evidence="1">
    <location>
        <begin position="176"/>
        <end position="197"/>
    </location>
</feature>
<dbReference type="SUPFAM" id="SSF53649">
    <property type="entry name" value="Alkaline phosphatase-like"/>
    <property type="match status" value="1"/>
</dbReference>
<keyword evidence="1" id="KW-1133">Transmembrane helix</keyword>
<feature type="transmembrane region" description="Helical" evidence="1">
    <location>
        <begin position="223"/>
        <end position="240"/>
    </location>
</feature>
<evidence type="ECO:0000313" key="5">
    <source>
        <dbReference type="Proteomes" id="UP001379533"/>
    </source>
</evidence>
<dbReference type="CDD" id="cd16148">
    <property type="entry name" value="sulfatase_like"/>
    <property type="match status" value="1"/>
</dbReference>
<dbReference type="PANTHER" id="PTHR43751:SF3">
    <property type="entry name" value="SULFATASE N-TERMINAL DOMAIN-CONTAINING PROTEIN"/>
    <property type="match status" value="1"/>
</dbReference>
<dbReference type="Pfam" id="PF00884">
    <property type="entry name" value="Sulfatase"/>
    <property type="match status" value="1"/>
</dbReference>
<keyword evidence="1" id="KW-0472">Membrane</keyword>